<evidence type="ECO:0000313" key="5">
    <source>
        <dbReference type="Proteomes" id="UP000237104"/>
    </source>
</evidence>
<gene>
    <name evidence="4" type="ORF">C3B59_06590</name>
</gene>
<dbReference type="EMBL" id="PPXF01000027">
    <property type="protein sequence ID" value="POH68353.1"/>
    <property type="molecule type" value="Genomic_DNA"/>
</dbReference>
<dbReference type="SUPFAM" id="SSF53448">
    <property type="entry name" value="Nucleotide-diphospho-sugar transferases"/>
    <property type="match status" value="2"/>
</dbReference>
<dbReference type="PANTHER" id="PTHR34136">
    <property type="match status" value="1"/>
</dbReference>
<keyword evidence="2" id="KW-0808">Transferase</keyword>
<name>A0A2S3ZJX5_9MICO</name>
<dbReference type="OrthoDB" id="9771846at2"/>
<dbReference type="Pfam" id="PF03808">
    <property type="entry name" value="Glyco_tran_WecG"/>
    <property type="match status" value="1"/>
</dbReference>
<dbReference type="InterPro" id="IPR029044">
    <property type="entry name" value="Nucleotide-diphossugar_trans"/>
</dbReference>
<protein>
    <submittedName>
        <fullName evidence="4">Exopolysaccharide biosynthesis protein</fullName>
    </submittedName>
</protein>
<dbReference type="Proteomes" id="UP000237104">
    <property type="component" value="Unassembled WGS sequence"/>
</dbReference>
<organism evidence="4 5">
    <name type="scientific">Cryobacterium zongtaii</name>
    <dbReference type="NCBI Taxonomy" id="1259217"/>
    <lineage>
        <taxon>Bacteria</taxon>
        <taxon>Bacillati</taxon>
        <taxon>Actinomycetota</taxon>
        <taxon>Actinomycetes</taxon>
        <taxon>Micrococcales</taxon>
        <taxon>Microbacteriaceae</taxon>
        <taxon>Cryobacterium</taxon>
    </lineage>
</organism>
<keyword evidence="1" id="KW-0328">Glycosyltransferase</keyword>
<proteinExistence type="predicted"/>
<dbReference type="AlphaFoldDB" id="A0A2S3ZJX5"/>
<dbReference type="PANTHER" id="PTHR34136:SF1">
    <property type="entry name" value="UDP-N-ACETYL-D-MANNOSAMINURONIC ACID TRANSFERASE"/>
    <property type="match status" value="1"/>
</dbReference>
<comment type="caution">
    <text evidence="4">The sequence shown here is derived from an EMBL/GenBank/DDBJ whole genome shotgun (WGS) entry which is preliminary data.</text>
</comment>
<evidence type="ECO:0000256" key="2">
    <source>
        <dbReference type="ARBA" id="ARBA00022679"/>
    </source>
</evidence>
<evidence type="ECO:0000313" key="4">
    <source>
        <dbReference type="EMBL" id="POH68353.1"/>
    </source>
</evidence>
<dbReference type="RefSeq" id="WP_103430586.1">
    <property type="nucleotide sequence ID" value="NZ_PPXF01000027.1"/>
</dbReference>
<dbReference type="InterPro" id="IPR001173">
    <property type="entry name" value="Glyco_trans_2-like"/>
</dbReference>
<sequence>MTLETARIVLGGSAVDLLEFSDSMERITEHLEAPDIPPLAVTSINLDHVHHFGSGADWSGTLDDDGPAPDAAHSHLTWLNLIDGAPLAAQAGRITGRAWPRLAGSDLIGPILALCESRGTRIGILGGTADTHDRLLAELAVRYPALCVAGLWAPARDELNDSARSEAIAREIRDADTELLIVGLGKPRQELWIAEHGLATGSRVLLAFGAVVDFLAGRVTRAPHWISAHGLEWAWRLALEPRRLCTRYLVQGPPAYLAVRRRGSIAAPWTPSPAVIGVHPHDGATATRFVGFVDPDEHADVAVVVVADSTVSVLPLLEELRAECQDLRLRCIVTSGDPGRTSRPELLLQRDVILVPTERNRGHAASINAARAHIGRADAVLVLDGTGEVERGALRTMVDRMNRAGAGAVVPRLLTGDGATRRHLPKEPTVGRALLGVTVDKDDSGSGGRFSAVYTDAESYEHAHQVRWGFDTGLLVRRDVDDLVGDRDERFTAAQESDYFRRVRETGAPIWYEPAARIRSEASPGVRPPALAALLAANQVRFTRRYRSFGYALAFQAALAVTAARHWTDPAQRTIVRTLLTGSAWRTAPAAPPEPVAVTAAEPGPWGRSTTPAGTIIIPAHNERATIGRTLALIAPMAALNQAEIIVVCNGCSDSTASVARRFPGVAVYDIETASKTAALNVGDAAAHAWPRLYLDADVAIEPTTVRAIFDSLGTGRVLAARPEYIYDTTGASVLVKSYYRARRRIPTNRDAVWGAGAYALNASGHGRFDRFPDVTADDSYVDSLFGSDEKVVVPTGSPVRVFTPRTVASLVAVLARQYRGVSELGTESTTAGSIRSLVASVRGPASAADVVCYGLLTVLGRVRAHRVVSRGRAGWERDLSSRALPPDLAA</sequence>
<dbReference type="NCBIfam" id="TIGR00696">
    <property type="entry name" value="wecG_tagA_cpsF"/>
    <property type="match status" value="1"/>
</dbReference>
<reference evidence="4 5" key="1">
    <citation type="submission" date="2018-01" db="EMBL/GenBank/DDBJ databases">
        <title>Cryobacterium sp. nov., from glaciers in China.</title>
        <authorList>
            <person name="Liu Q."/>
            <person name="Xin Y.-H."/>
        </authorList>
    </citation>
    <scope>NUCLEOTIDE SEQUENCE [LARGE SCALE GENOMIC DNA]</scope>
    <source>
        <strain evidence="4 5">TMB1-8</strain>
    </source>
</reference>
<accession>A0A2S3ZJX5</accession>
<feature type="domain" description="Glycosyltransferase 2-like" evidence="3">
    <location>
        <begin position="615"/>
        <end position="733"/>
    </location>
</feature>
<dbReference type="InterPro" id="IPR004629">
    <property type="entry name" value="WecG_TagA_CpsF"/>
</dbReference>
<evidence type="ECO:0000259" key="3">
    <source>
        <dbReference type="Pfam" id="PF00535"/>
    </source>
</evidence>
<evidence type="ECO:0000256" key="1">
    <source>
        <dbReference type="ARBA" id="ARBA00022676"/>
    </source>
</evidence>
<dbReference type="Pfam" id="PF00535">
    <property type="entry name" value="Glycos_transf_2"/>
    <property type="match status" value="1"/>
</dbReference>
<dbReference type="GO" id="GO:0016758">
    <property type="term" value="F:hexosyltransferase activity"/>
    <property type="evidence" value="ECO:0007669"/>
    <property type="project" value="TreeGrafter"/>
</dbReference>
<dbReference type="CDD" id="cd06533">
    <property type="entry name" value="Glyco_transf_WecG_TagA"/>
    <property type="match status" value="1"/>
</dbReference>
<dbReference type="Gene3D" id="3.90.550.10">
    <property type="entry name" value="Spore Coat Polysaccharide Biosynthesis Protein SpsA, Chain A"/>
    <property type="match status" value="2"/>
</dbReference>